<feature type="binding site" evidence="7">
    <location>
        <position position="76"/>
    </location>
    <ligand>
        <name>Fe cation</name>
        <dbReference type="ChEBI" id="CHEBI:24875"/>
    </ligand>
</feature>
<dbReference type="SUPFAM" id="SSF56762">
    <property type="entry name" value="HydB/Nqo4-like"/>
    <property type="match status" value="1"/>
</dbReference>
<dbReference type="InterPro" id="IPR001501">
    <property type="entry name" value="Ni-dep_hyd_lsu"/>
</dbReference>
<feature type="binding site" evidence="7">
    <location>
        <position position="514"/>
    </location>
    <ligand>
        <name>Ni(2+)</name>
        <dbReference type="ChEBI" id="CHEBI:49786"/>
    </ligand>
</feature>
<dbReference type="PANTHER" id="PTHR42958:SF4">
    <property type="entry name" value="HYDROGENASE EXPRESSION_FORMATION PROTEIN HUPK"/>
    <property type="match status" value="1"/>
</dbReference>
<feature type="binding site" evidence="7">
    <location>
        <position position="517"/>
    </location>
    <ligand>
        <name>Fe cation</name>
        <dbReference type="ChEBI" id="CHEBI:24875"/>
    </ligand>
</feature>
<evidence type="ECO:0000256" key="1">
    <source>
        <dbReference type="ARBA" id="ARBA00001967"/>
    </source>
</evidence>
<gene>
    <name evidence="8" type="ORF">G3A44_01145</name>
</gene>
<dbReference type="InterPro" id="IPR018194">
    <property type="entry name" value="Ni-dep_hyd_lsu_Ni_BS"/>
</dbReference>
<dbReference type="PANTHER" id="PTHR42958">
    <property type="entry name" value="HYDROGENASE-2 LARGE CHAIN"/>
    <property type="match status" value="1"/>
</dbReference>
<feature type="binding site" evidence="7">
    <location>
        <position position="465"/>
    </location>
    <ligand>
        <name>Mg(2+)</name>
        <dbReference type="ChEBI" id="CHEBI:18420"/>
    </ligand>
</feature>
<evidence type="ECO:0000313" key="8">
    <source>
        <dbReference type="EMBL" id="NDY89794.1"/>
    </source>
</evidence>
<dbReference type="GO" id="GO:0030313">
    <property type="term" value="C:cell envelope"/>
    <property type="evidence" value="ECO:0007669"/>
    <property type="project" value="UniProtKB-SubCell"/>
</dbReference>
<organism evidence="8 9">
    <name type="scientific">Ideonella livida</name>
    <dbReference type="NCBI Taxonomy" id="2707176"/>
    <lineage>
        <taxon>Bacteria</taxon>
        <taxon>Pseudomonadati</taxon>
        <taxon>Pseudomonadota</taxon>
        <taxon>Betaproteobacteria</taxon>
        <taxon>Burkholderiales</taxon>
        <taxon>Sphaerotilaceae</taxon>
        <taxon>Ideonella</taxon>
    </lineage>
</organism>
<evidence type="ECO:0000256" key="2">
    <source>
        <dbReference type="ARBA" id="ARBA00004196"/>
    </source>
</evidence>
<dbReference type="InterPro" id="IPR029014">
    <property type="entry name" value="NiFe-Hase_large"/>
</dbReference>
<dbReference type="InterPro" id="IPR050867">
    <property type="entry name" value="NiFe/NiFeSe_hydrgnase_LSU"/>
</dbReference>
<dbReference type="Pfam" id="PF00374">
    <property type="entry name" value="NiFeSe_Hases"/>
    <property type="match status" value="2"/>
</dbReference>
<evidence type="ECO:0000256" key="4">
    <source>
        <dbReference type="ARBA" id="ARBA00022596"/>
    </source>
</evidence>
<feature type="binding site" evidence="7">
    <location>
        <position position="76"/>
    </location>
    <ligand>
        <name>Ni(2+)</name>
        <dbReference type="ChEBI" id="CHEBI:49786"/>
    </ligand>
</feature>
<comment type="subcellular location">
    <subcellularLocation>
        <location evidence="2">Cell envelope</location>
    </subcellularLocation>
</comment>
<dbReference type="RefSeq" id="WP_163455645.1">
    <property type="nucleotide sequence ID" value="NZ_JAAGOH010000001.1"/>
</dbReference>
<evidence type="ECO:0000256" key="6">
    <source>
        <dbReference type="ARBA" id="ARBA00023002"/>
    </source>
</evidence>
<sequence>MPDPDAPATPPAGTRRLLMGPFNRVEGDLEVQLTVQDGRVAAAQVNATMYRGFEQILPGRDPLDALVIVPRICGICSVSQSVAAAQALADAAGVSPPPNGLLATNLMLACENLADHLAHFYLFFTPDFTRPVYADRPWHAEACRRWSAPSAADRLAAVVQDGPGGGGPAAPCGQGLHARQALAARQRWFTLLGTLGGRWPHTHAVLPGGSSRALEPAERIRLLAKLREFRAFLEQVLFAAPLEEVAALADETALAAWQARDPGRGDLRLFLTVAADLGLDRLGPGPGQTLSLGAYRLPGGGHALAGGVWRDGGLQPVDTGRITEDCTHAWLADAGGPLHPARGLTRPDPDKPGAYTWNKAPRLAGQVVETGALARQLASGQPLVAALVARAGSSVLARVLARLLELARVLPMMEGWLGAIVPREPFAVPTVLPEEGQGAGFTEAARGSLGHWLRIEGGRLAHYQIVAPTSWNFSPRDAAGRPGALEAALAGAPVRPGETQPVAVQHIVRSFDPCMVCTVH</sequence>
<dbReference type="AlphaFoldDB" id="A0A7C9PFJ5"/>
<comment type="cofactor">
    <cofactor evidence="7">
        <name>Fe cation</name>
        <dbReference type="ChEBI" id="CHEBI:24875"/>
    </cofactor>
</comment>
<dbReference type="GO" id="GO:0008901">
    <property type="term" value="F:ferredoxin hydrogenase activity"/>
    <property type="evidence" value="ECO:0007669"/>
    <property type="project" value="InterPro"/>
</dbReference>
<keyword evidence="7" id="KW-0408">Iron</keyword>
<evidence type="ECO:0000256" key="7">
    <source>
        <dbReference type="PIRSR" id="PIRSR601501-1"/>
    </source>
</evidence>
<keyword evidence="4 7" id="KW-0533">Nickel</keyword>
<keyword evidence="9" id="KW-1185">Reference proteome</keyword>
<dbReference type="PROSITE" id="PS00507">
    <property type="entry name" value="NI_HGENASE_L_1"/>
    <property type="match status" value="1"/>
</dbReference>
<keyword evidence="5 7" id="KW-0479">Metal-binding</keyword>
<evidence type="ECO:0000256" key="3">
    <source>
        <dbReference type="ARBA" id="ARBA00009292"/>
    </source>
</evidence>
<dbReference type="GO" id="GO:0016151">
    <property type="term" value="F:nickel cation binding"/>
    <property type="evidence" value="ECO:0007669"/>
    <property type="project" value="InterPro"/>
</dbReference>
<keyword evidence="7" id="KW-0460">Magnesium</keyword>
<feature type="binding site" evidence="7">
    <location>
        <position position="54"/>
    </location>
    <ligand>
        <name>Mg(2+)</name>
        <dbReference type="ChEBI" id="CHEBI:18420"/>
    </ligand>
</feature>
<protein>
    <submittedName>
        <fullName evidence="8">Nickel-dependent hydrogenase large subunit</fullName>
    </submittedName>
</protein>
<dbReference type="EMBL" id="JAAGOH010000001">
    <property type="protein sequence ID" value="NDY89794.1"/>
    <property type="molecule type" value="Genomic_DNA"/>
</dbReference>
<name>A0A7C9PFJ5_9BURK</name>
<comment type="similarity">
    <text evidence="3">Belongs to the [NiFe]/[NiFeSe] hydrogenase large subunit family.</text>
</comment>
<evidence type="ECO:0000313" key="9">
    <source>
        <dbReference type="Proteomes" id="UP000484255"/>
    </source>
</evidence>
<evidence type="ECO:0000256" key="5">
    <source>
        <dbReference type="ARBA" id="ARBA00022723"/>
    </source>
</evidence>
<accession>A0A7C9PFJ5</accession>
<dbReference type="Gene3D" id="1.10.645.10">
    <property type="entry name" value="Cytochrome-c3 Hydrogenase, chain B"/>
    <property type="match status" value="1"/>
</dbReference>
<reference evidence="8 9" key="1">
    <citation type="submission" date="2020-02" db="EMBL/GenBank/DDBJ databases">
        <title>Ideonella bacterium strain TBM-1.</title>
        <authorList>
            <person name="Chen W.-M."/>
        </authorList>
    </citation>
    <scope>NUCLEOTIDE SEQUENCE [LARGE SCALE GENOMIC DNA]</scope>
    <source>
        <strain evidence="8 9">TBM-1</strain>
    </source>
</reference>
<comment type="cofactor">
    <cofactor evidence="1 7">
        <name>Ni(2+)</name>
        <dbReference type="ChEBI" id="CHEBI:49786"/>
    </cofactor>
</comment>
<feature type="binding site" evidence="7">
    <location>
        <position position="520"/>
    </location>
    <ligand>
        <name>Mg(2+)</name>
        <dbReference type="ChEBI" id="CHEBI:18420"/>
    </ligand>
</feature>
<dbReference type="Proteomes" id="UP000484255">
    <property type="component" value="Unassembled WGS sequence"/>
</dbReference>
<comment type="caution">
    <text evidence="8">The sequence shown here is derived from an EMBL/GenBank/DDBJ whole genome shotgun (WGS) entry which is preliminary data.</text>
</comment>
<feature type="binding site" evidence="7">
    <location>
        <position position="73"/>
    </location>
    <ligand>
        <name>Ni(2+)</name>
        <dbReference type="ChEBI" id="CHEBI:49786"/>
    </ligand>
</feature>
<keyword evidence="6" id="KW-0560">Oxidoreductase</keyword>
<proteinExistence type="inferred from homology"/>